<feature type="region of interest" description="Disordered" evidence="10">
    <location>
        <begin position="166"/>
        <end position="215"/>
    </location>
</feature>
<sequence length="389" mass="45139">MINSKINKLGNSEIEIEGSLPYDEFSTYEEKIINEISKDFEMDGFRKGNVPRDIMLKQIPESKILERMADAAIPDIYEKILKEEKIDAIGRPEITITKIAKGNPFEFKIKTAVMPEIKMPDYKKIARDIKAQNHENTEITVTDQEMEQTIMDIRKMRAKNMKQHTCEDENCEHDSKLKETSGVNPGGRTSGRASIDTARHDSAESEDRPLTPEVEEELPEFNDDFVKNLGDFSGVEEFKNKLRENIKLEKQTRARDKKRAQLIEEIIKETEADVPRILIEGELDKMFYRLRADIENAGLKFEDYIKQINKTEADMRKEWENEAIKRAKTGLVMEKIIGLEKIKVDESEIKSEIEKILVVYPNIDPNRARTYVEGVLINEKMFQFLENMQ</sequence>
<organism evidence="13 14">
    <name type="scientific">Candidatus Nomurabacteria bacterium GW2011_GWB1_37_5</name>
    <dbReference type="NCBI Taxonomy" id="1618742"/>
    <lineage>
        <taxon>Bacteria</taxon>
        <taxon>Candidatus Nomuraibacteriota</taxon>
    </lineage>
</organism>
<dbReference type="GO" id="GO:0005737">
    <property type="term" value="C:cytoplasm"/>
    <property type="evidence" value="ECO:0007669"/>
    <property type="project" value="UniProtKB-SubCell"/>
</dbReference>
<dbReference type="InterPro" id="IPR008880">
    <property type="entry name" value="Trigger_fac_C"/>
</dbReference>
<comment type="catalytic activity">
    <reaction evidence="1">
        <text>[protein]-peptidylproline (omega=180) = [protein]-peptidylproline (omega=0)</text>
        <dbReference type="Rhea" id="RHEA:16237"/>
        <dbReference type="Rhea" id="RHEA-COMP:10747"/>
        <dbReference type="Rhea" id="RHEA-COMP:10748"/>
        <dbReference type="ChEBI" id="CHEBI:83833"/>
        <dbReference type="ChEBI" id="CHEBI:83834"/>
        <dbReference type="EC" id="5.2.1.8"/>
    </reaction>
</comment>
<keyword evidence="7" id="KW-0143">Chaperone</keyword>
<evidence type="ECO:0000256" key="9">
    <source>
        <dbReference type="ARBA" id="ARBA00029986"/>
    </source>
</evidence>
<evidence type="ECO:0000256" key="1">
    <source>
        <dbReference type="ARBA" id="ARBA00000971"/>
    </source>
</evidence>
<comment type="similarity">
    <text evidence="3">Belongs to the FKBP-type PPIase family. Tig subfamily.</text>
</comment>
<keyword evidence="8" id="KW-0413">Isomerase</keyword>
<gene>
    <name evidence="13" type="ORF">US50_C0062G0004</name>
</gene>
<keyword evidence="6" id="KW-0697">Rotamase</keyword>
<dbReference type="GO" id="GO:0043022">
    <property type="term" value="F:ribosome binding"/>
    <property type="evidence" value="ECO:0007669"/>
    <property type="project" value="TreeGrafter"/>
</dbReference>
<dbReference type="Gene3D" id="3.30.70.1050">
    <property type="entry name" value="Trigger factor ribosome-binding domain"/>
    <property type="match status" value="1"/>
</dbReference>
<feature type="compositionally biased region" description="Basic and acidic residues" evidence="10">
    <location>
        <begin position="166"/>
        <end position="179"/>
    </location>
</feature>
<evidence type="ECO:0000256" key="5">
    <source>
        <dbReference type="ARBA" id="ARBA00016902"/>
    </source>
</evidence>
<dbReference type="EMBL" id="LBTF01000062">
    <property type="protein sequence ID" value="KKQ34127.1"/>
    <property type="molecule type" value="Genomic_DNA"/>
</dbReference>
<evidence type="ECO:0000313" key="13">
    <source>
        <dbReference type="EMBL" id="KKQ34127.1"/>
    </source>
</evidence>
<dbReference type="GO" id="GO:0051083">
    <property type="term" value="P:'de novo' cotranslational protein folding"/>
    <property type="evidence" value="ECO:0007669"/>
    <property type="project" value="TreeGrafter"/>
</dbReference>
<dbReference type="InterPro" id="IPR008881">
    <property type="entry name" value="Trigger_fac_ribosome-bd_bac"/>
</dbReference>
<dbReference type="SUPFAM" id="SSF109998">
    <property type="entry name" value="Triger factor/SurA peptide-binding domain-like"/>
    <property type="match status" value="1"/>
</dbReference>
<feature type="domain" description="Trigger factor ribosome-binding bacterial" evidence="11">
    <location>
        <begin position="3"/>
        <end position="150"/>
    </location>
</feature>
<dbReference type="Proteomes" id="UP000033876">
    <property type="component" value="Unassembled WGS sequence"/>
</dbReference>
<dbReference type="GO" id="GO:0003755">
    <property type="term" value="F:peptidyl-prolyl cis-trans isomerase activity"/>
    <property type="evidence" value="ECO:0007669"/>
    <property type="project" value="UniProtKB-KW"/>
</dbReference>
<accession>A0A0G0GVR3</accession>
<evidence type="ECO:0000256" key="10">
    <source>
        <dbReference type="SAM" id="MobiDB-lite"/>
    </source>
</evidence>
<proteinExistence type="inferred from homology"/>
<dbReference type="GO" id="GO:0043335">
    <property type="term" value="P:protein unfolding"/>
    <property type="evidence" value="ECO:0007669"/>
    <property type="project" value="TreeGrafter"/>
</dbReference>
<dbReference type="PANTHER" id="PTHR30560">
    <property type="entry name" value="TRIGGER FACTOR CHAPERONE AND PEPTIDYL-PROLYL CIS/TRANS ISOMERASE"/>
    <property type="match status" value="1"/>
</dbReference>
<dbReference type="GO" id="GO:0044183">
    <property type="term" value="F:protein folding chaperone"/>
    <property type="evidence" value="ECO:0007669"/>
    <property type="project" value="TreeGrafter"/>
</dbReference>
<dbReference type="Gene3D" id="1.10.3120.10">
    <property type="entry name" value="Trigger factor, C-terminal domain"/>
    <property type="match status" value="1"/>
</dbReference>
<protein>
    <recommendedName>
        <fullName evidence="5">Trigger factor</fullName>
        <ecNumber evidence="4">5.2.1.8</ecNumber>
    </recommendedName>
    <alternativeName>
        <fullName evidence="9">PPIase</fullName>
    </alternativeName>
</protein>
<dbReference type="PANTHER" id="PTHR30560:SF3">
    <property type="entry name" value="TRIGGER FACTOR-LIKE PROTEIN TIG, CHLOROPLASTIC"/>
    <property type="match status" value="1"/>
</dbReference>
<dbReference type="Pfam" id="PF05698">
    <property type="entry name" value="Trigger_C"/>
    <property type="match status" value="1"/>
</dbReference>
<dbReference type="InterPro" id="IPR027304">
    <property type="entry name" value="Trigger_fact/SurA_dom_sf"/>
</dbReference>
<dbReference type="InterPro" id="IPR036611">
    <property type="entry name" value="Trigger_fac_ribosome-bd_sf"/>
</dbReference>
<evidence type="ECO:0000313" key="14">
    <source>
        <dbReference type="Proteomes" id="UP000033876"/>
    </source>
</evidence>
<dbReference type="InterPro" id="IPR005215">
    <property type="entry name" value="Trig_fac"/>
</dbReference>
<evidence type="ECO:0000259" key="12">
    <source>
        <dbReference type="Pfam" id="PF05698"/>
    </source>
</evidence>
<dbReference type="PIRSF" id="PIRSF003095">
    <property type="entry name" value="Trigger_factor"/>
    <property type="match status" value="1"/>
</dbReference>
<feature type="compositionally biased region" description="Basic and acidic residues" evidence="10">
    <location>
        <begin position="197"/>
        <end position="210"/>
    </location>
</feature>
<dbReference type="Pfam" id="PF05697">
    <property type="entry name" value="Trigger_N"/>
    <property type="match status" value="1"/>
</dbReference>
<evidence type="ECO:0000256" key="6">
    <source>
        <dbReference type="ARBA" id="ARBA00023110"/>
    </source>
</evidence>
<dbReference type="SUPFAM" id="SSF102735">
    <property type="entry name" value="Trigger factor ribosome-binding domain"/>
    <property type="match status" value="1"/>
</dbReference>
<evidence type="ECO:0000256" key="7">
    <source>
        <dbReference type="ARBA" id="ARBA00023186"/>
    </source>
</evidence>
<comment type="caution">
    <text evidence="13">The sequence shown here is derived from an EMBL/GenBank/DDBJ whole genome shotgun (WGS) entry which is preliminary data.</text>
</comment>
<evidence type="ECO:0000256" key="3">
    <source>
        <dbReference type="ARBA" id="ARBA00005464"/>
    </source>
</evidence>
<comment type="subcellular location">
    <subcellularLocation>
        <location evidence="2">Cytoplasm</location>
    </subcellularLocation>
</comment>
<evidence type="ECO:0000256" key="4">
    <source>
        <dbReference type="ARBA" id="ARBA00013194"/>
    </source>
</evidence>
<name>A0A0G0GVR3_9BACT</name>
<dbReference type="GO" id="GO:0015031">
    <property type="term" value="P:protein transport"/>
    <property type="evidence" value="ECO:0007669"/>
    <property type="project" value="InterPro"/>
</dbReference>
<evidence type="ECO:0000256" key="2">
    <source>
        <dbReference type="ARBA" id="ARBA00004496"/>
    </source>
</evidence>
<evidence type="ECO:0000256" key="8">
    <source>
        <dbReference type="ARBA" id="ARBA00023235"/>
    </source>
</evidence>
<dbReference type="EC" id="5.2.1.8" evidence="4"/>
<dbReference type="InterPro" id="IPR037041">
    <property type="entry name" value="Trigger_fac_C_sf"/>
</dbReference>
<feature type="domain" description="Trigger factor C-terminal" evidence="12">
    <location>
        <begin position="235"/>
        <end position="372"/>
    </location>
</feature>
<evidence type="ECO:0000259" key="11">
    <source>
        <dbReference type="Pfam" id="PF05697"/>
    </source>
</evidence>
<dbReference type="AlphaFoldDB" id="A0A0G0GVR3"/>
<reference evidence="13 14" key="1">
    <citation type="journal article" date="2015" name="Nature">
        <title>rRNA introns, odd ribosomes, and small enigmatic genomes across a large radiation of phyla.</title>
        <authorList>
            <person name="Brown C.T."/>
            <person name="Hug L.A."/>
            <person name="Thomas B.C."/>
            <person name="Sharon I."/>
            <person name="Castelle C.J."/>
            <person name="Singh A."/>
            <person name="Wilkins M.J."/>
            <person name="Williams K.H."/>
            <person name="Banfield J.F."/>
        </authorList>
    </citation>
    <scope>NUCLEOTIDE SEQUENCE [LARGE SCALE GENOMIC DNA]</scope>
</reference>